<feature type="domain" description="UspA" evidence="2">
    <location>
        <begin position="167"/>
        <end position="301"/>
    </location>
</feature>
<evidence type="ECO:0000256" key="1">
    <source>
        <dbReference type="ARBA" id="ARBA00008791"/>
    </source>
</evidence>
<dbReference type="PANTHER" id="PTHR46268:SF26">
    <property type="entry name" value="UNIVERSAL STRESS PROTEIN MJ0577"/>
    <property type="match status" value="1"/>
</dbReference>
<dbReference type="Pfam" id="PF00582">
    <property type="entry name" value="Usp"/>
    <property type="match status" value="2"/>
</dbReference>
<evidence type="ECO:0000313" key="3">
    <source>
        <dbReference type="EMBL" id="MCG2588614.1"/>
    </source>
</evidence>
<dbReference type="EMBL" id="JAKLWS010000008">
    <property type="protein sequence ID" value="MCG2588614.1"/>
    <property type="molecule type" value="Genomic_DNA"/>
</dbReference>
<sequence length="306" mass="34102">MKTLFTHAVVALDHSQASDIILDQLPYLKELGLKKVTLITVVSVAYTDDEGEVETDLTPYEDKLENYKKRMENAGLAAEIEIISGSYAFPPTEIMKTADEKNADLIIIGNRGHSMVQEMLLGSTATEVLQRSHLPVLLLNMDMEYVDEDEKERHLVVHHSFENVLSHVLHATDFSDTADRAFKVVQDLDAKGNVGKVSLIHVQGHHALALSDPISHDELMKMNEENLEEMRNTLSDSTREDSEIIITFGTPGKEIIQTIEERGITLAVLGSQGKGFVHEFFLGGVSTQVTRFSKIPVLLIPAEREQ</sequence>
<dbReference type="PRINTS" id="PR01438">
    <property type="entry name" value="UNVRSLSTRESS"/>
</dbReference>
<accession>A0ABS9KCN9</accession>
<keyword evidence="4" id="KW-1185">Reference proteome</keyword>
<dbReference type="InterPro" id="IPR014729">
    <property type="entry name" value="Rossmann-like_a/b/a_fold"/>
</dbReference>
<gene>
    <name evidence="3" type="ORF">L6773_08565</name>
</gene>
<dbReference type="PANTHER" id="PTHR46268">
    <property type="entry name" value="STRESS RESPONSE PROTEIN NHAX"/>
    <property type="match status" value="1"/>
</dbReference>
<dbReference type="Gene3D" id="3.40.50.620">
    <property type="entry name" value="HUPs"/>
    <property type="match status" value="2"/>
</dbReference>
<dbReference type="RefSeq" id="WP_237853454.1">
    <property type="nucleotide sequence ID" value="NZ_JAKLWS010000008.1"/>
</dbReference>
<organism evidence="3 4">
    <name type="scientific">Rhodohalobacter sulfatireducens</name>
    <dbReference type="NCBI Taxonomy" id="2911366"/>
    <lineage>
        <taxon>Bacteria</taxon>
        <taxon>Pseudomonadati</taxon>
        <taxon>Balneolota</taxon>
        <taxon>Balneolia</taxon>
        <taxon>Balneolales</taxon>
        <taxon>Balneolaceae</taxon>
        <taxon>Rhodohalobacter</taxon>
    </lineage>
</organism>
<name>A0ABS9KCN9_9BACT</name>
<proteinExistence type="inferred from homology"/>
<reference evidence="3" key="1">
    <citation type="submission" date="2022-01" db="EMBL/GenBank/DDBJ databases">
        <authorList>
            <person name="Wang Y."/>
        </authorList>
    </citation>
    <scope>NUCLEOTIDE SEQUENCE</scope>
    <source>
        <strain evidence="3">WB101</strain>
    </source>
</reference>
<dbReference type="CDD" id="cd00293">
    <property type="entry name" value="USP-like"/>
    <property type="match status" value="2"/>
</dbReference>
<dbReference type="SUPFAM" id="SSF52402">
    <property type="entry name" value="Adenine nucleotide alpha hydrolases-like"/>
    <property type="match status" value="2"/>
</dbReference>
<dbReference type="Proteomes" id="UP001165366">
    <property type="component" value="Unassembled WGS sequence"/>
</dbReference>
<dbReference type="InterPro" id="IPR006016">
    <property type="entry name" value="UspA"/>
</dbReference>
<comment type="caution">
    <text evidence="3">The sequence shown here is derived from an EMBL/GenBank/DDBJ whole genome shotgun (WGS) entry which is preliminary data.</text>
</comment>
<reference evidence="3" key="2">
    <citation type="submission" date="2024-05" db="EMBL/GenBank/DDBJ databases">
        <title>Rhodohalobacter halophilus gen. nov., sp. nov., a moderately halophilic member of the family Balneolaceae.</title>
        <authorList>
            <person name="Xia J."/>
        </authorList>
    </citation>
    <scope>NUCLEOTIDE SEQUENCE</scope>
    <source>
        <strain evidence="3">WB101</strain>
    </source>
</reference>
<evidence type="ECO:0000259" key="2">
    <source>
        <dbReference type="Pfam" id="PF00582"/>
    </source>
</evidence>
<comment type="similarity">
    <text evidence="1">Belongs to the universal stress protein A family.</text>
</comment>
<dbReference type="InterPro" id="IPR006015">
    <property type="entry name" value="Universal_stress_UspA"/>
</dbReference>
<feature type="domain" description="UspA" evidence="2">
    <location>
        <begin position="6"/>
        <end position="138"/>
    </location>
</feature>
<evidence type="ECO:0000313" key="4">
    <source>
        <dbReference type="Proteomes" id="UP001165366"/>
    </source>
</evidence>
<protein>
    <submittedName>
        <fullName evidence="3">Universal stress protein</fullName>
    </submittedName>
</protein>